<reference evidence="4 5" key="1">
    <citation type="submission" date="2024-02" db="EMBL/GenBank/DDBJ databases">
        <authorList>
            <consortium name="ELIXIR-Norway"/>
            <consortium name="Elixir Norway"/>
        </authorList>
    </citation>
    <scope>NUCLEOTIDE SEQUENCE [LARGE SCALE GENOMIC DNA]</scope>
</reference>
<gene>
    <name evidence="4" type="ORF">CSSPJE1EN1_LOCUS14312</name>
</gene>
<evidence type="ECO:0000256" key="2">
    <source>
        <dbReference type="SAM" id="SignalP"/>
    </source>
</evidence>
<dbReference type="PANTHER" id="PTHR31515:SF2">
    <property type="entry name" value="TRANSMEMBRANE PROTEIN"/>
    <property type="match status" value="1"/>
</dbReference>
<keyword evidence="2" id="KW-0732">Signal</keyword>
<keyword evidence="5" id="KW-1185">Reference proteome</keyword>
<dbReference type="InterPro" id="IPR057228">
    <property type="entry name" value="DUF7906"/>
</dbReference>
<evidence type="ECO:0000259" key="3">
    <source>
        <dbReference type="Pfam" id="PF25483"/>
    </source>
</evidence>
<feature type="chain" id="PRO_5045829395" description="DUF7906 domain-containing protein" evidence="2">
    <location>
        <begin position="39"/>
        <end position="963"/>
    </location>
</feature>
<feature type="transmembrane region" description="Helical" evidence="1">
    <location>
        <begin position="935"/>
        <end position="953"/>
    </location>
</feature>
<sequence>MRNSGNKQWIRSGRRSEAMAHFVFFCGLLLATAFLVEGAQDIPGAGSVPKARTPSVLSLFNMKFTSKFWNEKVLSHVIEDWDVSDDVSKEAELNYTKAGYLAYYLKLQEIDAIYIPIPINFIFVGFDGEGNHGVKLGQPELERWFAHIDHLAEHTRVPQMGESLTPFYHLKGDGTQRHHLPLVSYTNYNYSVHAIEMDERVTKVFERAITSLSRREDPSNTKPDSEVMWQVDMDGMSHIFSSLVQYLQLDDAYNILVLNPRRDSQRKNYGYRQGLSEEELHLIETDEDVRKRLLASQGIRVTNPLEREKFQKPLYARHPMLKFAWTTADYGDTGHWVDAFDEALTEVEKDLNGKSAVDLMIHKAQQMFVGKSAEGYSLFRGIKEGKPSVLQPDCLVDTWVGKERWAFIDLTAGPFTWGPTVGGEGVRVEGSLPSVDNSFGKLSGVTEEEAQTDLQDMVQDRFAMFEGDDQQDAVDMLMAEVDVYELFFFKHCKGRRVQLALCEEFKERMNDVKSELASYDAENQDDTHRAKASVALKRIDEWNLFSDSSEHHAQNFSIARDSFLAHLGATLSHTMKHVITPSTADGAFHYYDKVVFQIYTVTQEKLKNPALLPVDIAGLKEALSGLIVPSQKVAFGIKRLVLSEDPALAMAFSVARRSAAVPVLLVNGTYRSSNRVYLDSLILQGQLQRISGSGSIAALNAAGRMTLEVPIVWFIRSDGEPLLIDKHYMAKALPDMVFVVQSNEHKWESHLQCNSKVIYWDLNQPLKQAVAAVAEHLAGLVPTQVTYSHAHQNSAQDWMWVTGSHIGSCTAKGWEVSAFQSDTVARSYLVTTLDESIETVNAGINLLAKEGTFAQTYGVMKAHKAKLLRHYQTVITLWKRVAGLAEDLRYGEMVKLMTYLERDAKDFYLEVNETVAALHPIRCTKQHRLEIPIDLTQGVAGVTVIAVVLWMLLRRRRVKPKIN</sequence>
<evidence type="ECO:0000256" key="1">
    <source>
        <dbReference type="SAM" id="Phobius"/>
    </source>
</evidence>
<dbReference type="Pfam" id="PF25483">
    <property type="entry name" value="DUF7906"/>
    <property type="match status" value="1"/>
</dbReference>
<feature type="signal peptide" evidence="2">
    <location>
        <begin position="1"/>
        <end position="38"/>
    </location>
</feature>
<dbReference type="EMBL" id="OZ020097">
    <property type="protein sequence ID" value="CAK9268834.1"/>
    <property type="molecule type" value="Genomic_DNA"/>
</dbReference>
<protein>
    <recommendedName>
        <fullName evidence="3">DUF7906 domain-containing protein</fullName>
    </recommendedName>
</protein>
<dbReference type="PANTHER" id="PTHR31515">
    <property type="entry name" value="TRANSMEMBRANE PROTEIN-RELATED"/>
    <property type="match status" value="1"/>
</dbReference>
<keyword evidence="1" id="KW-1133">Transmembrane helix</keyword>
<dbReference type="Proteomes" id="UP001497444">
    <property type="component" value="Chromosome 2"/>
</dbReference>
<accession>A0ABP0WPN9</accession>
<keyword evidence="1" id="KW-0812">Transmembrane</keyword>
<feature type="domain" description="DUF7906" evidence="3">
    <location>
        <begin position="390"/>
        <end position="441"/>
    </location>
</feature>
<organism evidence="4 5">
    <name type="scientific">Sphagnum jensenii</name>
    <dbReference type="NCBI Taxonomy" id="128206"/>
    <lineage>
        <taxon>Eukaryota</taxon>
        <taxon>Viridiplantae</taxon>
        <taxon>Streptophyta</taxon>
        <taxon>Embryophyta</taxon>
        <taxon>Bryophyta</taxon>
        <taxon>Sphagnophytina</taxon>
        <taxon>Sphagnopsida</taxon>
        <taxon>Sphagnales</taxon>
        <taxon>Sphagnaceae</taxon>
        <taxon>Sphagnum</taxon>
    </lineage>
</organism>
<keyword evidence="1" id="KW-0472">Membrane</keyword>
<evidence type="ECO:0000313" key="4">
    <source>
        <dbReference type="EMBL" id="CAK9268834.1"/>
    </source>
</evidence>
<evidence type="ECO:0000313" key="5">
    <source>
        <dbReference type="Proteomes" id="UP001497444"/>
    </source>
</evidence>
<name>A0ABP0WPN9_9BRYO</name>
<proteinExistence type="predicted"/>